<gene>
    <name evidence="1" type="ORF">E1163_00945</name>
</gene>
<organism evidence="1 2">
    <name type="scientific">Fulvivirga kasyanovii</name>
    <dbReference type="NCBI Taxonomy" id="396812"/>
    <lineage>
        <taxon>Bacteria</taxon>
        <taxon>Pseudomonadati</taxon>
        <taxon>Bacteroidota</taxon>
        <taxon>Cytophagia</taxon>
        <taxon>Cytophagales</taxon>
        <taxon>Fulvivirgaceae</taxon>
        <taxon>Fulvivirga</taxon>
    </lineage>
</organism>
<evidence type="ECO:0000313" key="2">
    <source>
        <dbReference type="Proteomes" id="UP000798808"/>
    </source>
</evidence>
<sequence>MDENIEKGWEYFFNEEFKKSADKFEQAYVLDTTNLKSIIGLFYSKSLSRNEIDLKLLKIIPGESEHNFYQYGMSAATLIKYYSTPKREREAPFDFSIDQFKAYHTDGYVKTKQFEGQYINQREVGLWKYYNLGGILQKTIRYSDSTDIHLVTYYSQNKKISEELTEIKKYGSSVSYKVLKKTIFYQELPDKIGEYLFVSDEGFCIYNKESPLIFGENTPDNVIEEETSLEGINYYIWRGGKRSLYLERKF</sequence>
<keyword evidence="2" id="KW-1185">Reference proteome</keyword>
<dbReference type="Proteomes" id="UP000798808">
    <property type="component" value="Unassembled WGS sequence"/>
</dbReference>
<protein>
    <submittedName>
        <fullName evidence="1">Uncharacterized protein</fullName>
    </submittedName>
</protein>
<proteinExistence type="predicted"/>
<name>A0ABW9RJE8_9BACT</name>
<comment type="caution">
    <text evidence="1">The sequence shown here is derived from an EMBL/GenBank/DDBJ whole genome shotgun (WGS) entry which is preliminary data.</text>
</comment>
<evidence type="ECO:0000313" key="1">
    <source>
        <dbReference type="EMBL" id="MTI23509.1"/>
    </source>
</evidence>
<reference evidence="1 2" key="1">
    <citation type="submission" date="2019-02" db="EMBL/GenBank/DDBJ databases">
        <authorList>
            <person name="Goldberg S.R."/>
            <person name="Haltli B.A."/>
            <person name="Correa H."/>
            <person name="Russell K.G."/>
        </authorList>
    </citation>
    <scope>NUCLEOTIDE SEQUENCE [LARGE SCALE GENOMIC DNA]</scope>
    <source>
        <strain evidence="1 2">JCM 16186</strain>
    </source>
</reference>
<dbReference type="RefSeq" id="WP_155168650.1">
    <property type="nucleotide sequence ID" value="NZ_BAAAFL010000021.1"/>
</dbReference>
<dbReference type="EMBL" id="SMLW01000213">
    <property type="protein sequence ID" value="MTI23509.1"/>
    <property type="molecule type" value="Genomic_DNA"/>
</dbReference>
<accession>A0ABW9RJE8</accession>